<dbReference type="WBParaSite" id="TMUE_2000008691.1">
    <property type="protein sequence ID" value="TMUE_2000008691.1"/>
    <property type="gene ID" value="WBGene00293099"/>
</dbReference>
<reference evidence="3" key="1">
    <citation type="submission" date="2019-12" db="UniProtKB">
        <authorList>
            <consortium name="WormBaseParasite"/>
        </authorList>
    </citation>
    <scope>IDENTIFICATION</scope>
</reference>
<dbReference type="AlphaFoldDB" id="A0A5S6QMW8"/>
<organism evidence="2 3">
    <name type="scientific">Trichuris muris</name>
    <name type="common">Mouse whipworm</name>
    <dbReference type="NCBI Taxonomy" id="70415"/>
    <lineage>
        <taxon>Eukaryota</taxon>
        <taxon>Metazoa</taxon>
        <taxon>Ecdysozoa</taxon>
        <taxon>Nematoda</taxon>
        <taxon>Enoplea</taxon>
        <taxon>Dorylaimia</taxon>
        <taxon>Trichinellida</taxon>
        <taxon>Trichuridae</taxon>
        <taxon>Trichuris</taxon>
    </lineage>
</organism>
<feature type="region of interest" description="Disordered" evidence="1">
    <location>
        <begin position="62"/>
        <end position="107"/>
    </location>
</feature>
<evidence type="ECO:0000256" key="1">
    <source>
        <dbReference type="SAM" id="MobiDB-lite"/>
    </source>
</evidence>
<dbReference type="Proteomes" id="UP000046395">
    <property type="component" value="Unassembled WGS sequence"/>
</dbReference>
<evidence type="ECO:0000313" key="3">
    <source>
        <dbReference type="WBParaSite" id="TMUE_2000008691.1"/>
    </source>
</evidence>
<sequence length="107" mass="11740">MGNWITKQCENFSVGKHSNNANPTPVKFRLLECDPRSPSNNIERTPIMVWDTPSQDSVQADLHPGDTSTAAILPSSPKKPNGLRNRQKAVRPSAEQAFVDATPKSSK</sequence>
<name>A0A5S6QMW8_TRIMR</name>
<proteinExistence type="predicted"/>
<accession>A0A5S6QMW8</accession>
<evidence type="ECO:0000313" key="2">
    <source>
        <dbReference type="Proteomes" id="UP000046395"/>
    </source>
</evidence>
<protein>
    <submittedName>
        <fullName evidence="3">Uncharacterized protein</fullName>
    </submittedName>
</protein>
<keyword evidence="2" id="KW-1185">Reference proteome</keyword>